<dbReference type="UniPathway" id="UPA00232"/>
<evidence type="ECO:0000256" key="5">
    <source>
        <dbReference type="ARBA" id="ARBA00022827"/>
    </source>
</evidence>
<keyword evidence="6" id="KW-0560">Oxidoreductase</keyword>
<dbReference type="InterPro" id="IPR018168">
    <property type="entry name" value="Ubi_Hdrlase_CS"/>
</dbReference>
<comment type="cofactor">
    <cofactor evidence="1">
        <name>FAD</name>
        <dbReference type="ChEBI" id="CHEBI:57692"/>
    </cofactor>
</comment>
<dbReference type="AlphaFoldDB" id="A0A432WBQ2"/>
<dbReference type="PRINTS" id="PR00420">
    <property type="entry name" value="RNGMNOXGNASE"/>
</dbReference>
<dbReference type="InterPro" id="IPR002938">
    <property type="entry name" value="FAD-bd"/>
</dbReference>
<dbReference type="PANTHER" id="PTHR43876:SF8">
    <property type="entry name" value="2-OCTAPRENYL-6-METHOXYPHENOL HYDROXYLASE"/>
    <property type="match status" value="1"/>
</dbReference>
<evidence type="ECO:0000259" key="8">
    <source>
        <dbReference type="Pfam" id="PF01494"/>
    </source>
</evidence>
<dbReference type="InterPro" id="IPR010971">
    <property type="entry name" value="UbiH/COQ6"/>
</dbReference>
<dbReference type="NCBIfam" id="TIGR01988">
    <property type="entry name" value="Ubi-OHases"/>
    <property type="match status" value="1"/>
</dbReference>
<evidence type="ECO:0000256" key="1">
    <source>
        <dbReference type="ARBA" id="ARBA00001974"/>
    </source>
</evidence>
<reference evidence="9 10" key="1">
    <citation type="journal article" date="2011" name="Front. Microbiol.">
        <title>Genomic signatures of strain selection and enhancement in Bacillus atrophaeus var. globigii, a historical biowarfare simulant.</title>
        <authorList>
            <person name="Gibbons H.S."/>
            <person name="Broomall S.M."/>
            <person name="McNew L.A."/>
            <person name="Daligault H."/>
            <person name="Chapman C."/>
            <person name="Bruce D."/>
            <person name="Karavis M."/>
            <person name="Krepps M."/>
            <person name="McGregor P.A."/>
            <person name="Hong C."/>
            <person name="Park K.H."/>
            <person name="Akmal A."/>
            <person name="Feldman A."/>
            <person name="Lin J.S."/>
            <person name="Chang W.E."/>
            <person name="Higgs B.W."/>
            <person name="Demirev P."/>
            <person name="Lindquist J."/>
            <person name="Liem A."/>
            <person name="Fochler E."/>
            <person name="Read T.D."/>
            <person name="Tapia R."/>
            <person name="Johnson S."/>
            <person name="Bishop-Lilly K.A."/>
            <person name="Detter C."/>
            <person name="Han C."/>
            <person name="Sozhamannan S."/>
            <person name="Rosenzweig C.N."/>
            <person name="Skowronski E.W."/>
        </authorList>
    </citation>
    <scope>NUCLEOTIDE SEQUENCE [LARGE SCALE GENOMIC DNA]</scope>
    <source>
        <strain evidence="9 10">GYP-17</strain>
    </source>
</reference>
<comment type="pathway">
    <text evidence="2">Cofactor biosynthesis; ubiquinone biosynthesis.</text>
</comment>
<accession>A0A432WBQ2</accession>
<dbReference type="GO" id="GO:0071949">
    <property type="term" value="F:FAD binding"/>
    <property type="evidence" value="ECO:0007669"/>
    <property type="project" value="InterPro"/>
</dbReference>
<name>A0A432WBQ2_9GAMM</name>
<keyword evidence="7" id="KW-0503">Monooxygenase</keyword>
<dbReference type="PANTHER" id="PTHR43876">
    <property type="entry name" value="UBIQUINONE BIOSYNTHESIS MONOOXYGENASE COQ6, MITOCHONDRIAL"/>
    <property type="match status" value="1"/>
</dbReference>
<evidence type="ECO:0000256" key="3">
    <source>
        <dbReference type="ARBA" id="ARBA00005349"/>
    </source>
</evidence>
<comment type="similarity">
    <text evidence="3">Belongs to the UbiH/COQ6 family.</text>
</comment>
<evidence type="ECO:0000256" key="6">
    <source>
        <dbReference type="ARBA" id="ARBA00023002"/>
    </source>
</evidence>
<dbReference type="GO" id="GO:0006744">
    <property type="term" value="P:ubiquinone biosynthetic process"/>
    <property type="evidence" value="ECO:0007669"/>
    <property type="project" value="UniProtKB-UniPathway"/>
</dbReference>
<keyword evidence="4" id="KW-0285">Flavoprotein</keyword>
<dbReference type="InterPro" id="IPR051205">
    <property type="entry name" value="UbiH/COQ6_monooxygenase"/>
</dbReference>
<sequence length="413" mass="45106">MLVHGIAHQAVVREKRDWRVERADVVIAGGGLTGCLAAIVFSRRFPAHRIVLLDQFSNGSHQDPRGLALALRTQQILTEFGVWQEALTHSAAIAHIHVSDATGPGTMTMHAEREGLPALGYVAMAGTLQQELDRALEGILSDRVQRLRGTQISSLKAEADGYQLTLSSSDKNVPQTIHAGLLVVAEGSQSKTRDLLGINMESHPYAQVALAGIVEYADGHHQWAYERFTDHGPVALLPQGKKQAALVWCTSEQEAQRIQALSADDQLRALQHKVGAAPGRLQSVQLQGVFPLQLALAERFIGHRSVLIGNACHTLHPVAGQGYNLGVRDIIDLVHHLDPNDLGGIDGLQHYRAQRLSDYQEIVGLTHGLVHVFSNQNPILRQARSKGLYTLRICDALSRPLMRKAMGFRALIG</sequence>
<organism evidence="9 10">
    <name type="scientific">Aliidiomarina sanyensis</name>
    <dbReference type="NCBI Taxonomy" id="1249555"/>
    <lineage>
        <taxon>Bacteria</taxon>
        <taxon>Pseudomonadati</taxon>
        <taxon>Pseudomonadota</taxon>
        <taxon>Gammaproteobacteria</taxon>
        <taxon>Alteromonadales</taxon>
        <taxon>Idiomarinaceae</taxon>
        <taxon>Aliidiomarina</taxon>
    </lineage>
</organism>
<dbReference type="Gene3D" id="3.50.50.60">
    <property type="entry name" value="FAD/NAD(P)-binding domain"/>
    <property type="match status" value="2"/>
</dbReference>
<dbReference type="PROSITE" id="PS01304">
    <property type="entry name" value="UBIH"/>
    <property type="match status" value="1"/>
</dbReference>
<dbReference type="EMBL" id="PIPM01000013">
    <property type="protein sequence ID" value="RUO29099.1"/>
    <property type="molecule type" value="Genomic_DNA"/>
</dbReference>
<dbReference type="InterPro" id="IPR036188">
    <property type="entry name" value="FAD/NAD-bd_sf"/>
</dbReference>
<comment type="caution">
    <text evidence="9">The sequence shown here is derived from an EMBL/GenBank/DDBJ whole genome shotgun (WGS) entry which is preliminary data.</text>
</comment>
<evidence type="ECO:0000256" key="7">
    <source>
        <dbReference type="ARBA" id="ARBA00023033"/>
    </source>
</evidence>
<dbReference type="Pfam" id="PF01494">
    <property type="entry name" value="FAD_binding_3"/>
    <property type="match status" value="1"/>
</dbReference>
<evidence type="ECO:0000313" key="10">
    <source>
        <dbReference type="Proteomes" id="UP000288405"/>
    </source>
</evidence>
<dbReference type="GO" id="GO:0008681">
    <property type="term" value="F:2-octaprenyl-6-methoxyphenol hydroxylase activity"/>
    <property type="evidence" value="ECO:0007669"/>
    <property type="project" value="TreeGrafter"/>
</dbReference>
<dbReference type="SUPFAM" id="SSF51905">
    <property type="entry name" value="FAD/NAD(P)-binding domain"/>
    <property type="match status" value="1"/>
</dbReference>
<gene>
    <name evidence="9" type="ORF">CWE11_10080</name>
</gene>
<keyword evidence="10" id="KW-1185">Reference proteome</keyword>
<feature type="domain" description="FAD-binding" evidence="8">
    <location>
        <begin position="23"/>
        <end position="338"/>
    </location>
</feature>
<dbReference type="Proteomes" id="UP000288405">
    <property type="component" value="Unassembled WGS sequence"/>
</dbReference>
<keyword evidence="5" id="KW-0274">FAD</keyword>
<evidence type="ECO:0000256" key="2">
    <source>
        <dbReference type="ARBA" id="ARBA00004749"/>
    </source>
</evidence>
<protein>
    <recommendedName>
        <fullName evidence="8">FAD-binding domain-containing protein</fullName>
    </recommendedName>
</protein>
<evidence type="ECO:0000256" key="4">
    <source>
        <dbReference type="ARBA" id="ARBA00022630"/>
    </source>
</evidence>
<evidence type="ECO:0000313" key="9">
    <source>
        <dbReference type="EMBL" id="RUO29099.1"/>
    </source>
</evidence>
<proteinExistence type="inferred from homology"/>